<evidence type="ECO:0000256" key="1">
    <source>
        <dbReference type="ARBA" id="ARBA00022801"/>
    </source>
</evidence>
<reference evidence="3 4" key="1">
    <citation type="submission" date="2019-02" db="EMBL/GenBank/DDBJ databases">
        <title>Deep-cultivation of Planctomycetes and their phenomic and genomic characterization uncovers novel biology.</title>
        <authorList>
            <person name="Wiegand S."/>
            <person name="Jogler M."/>
            <person name="Boedeker C."/>
            <person name="Pinto D."/>
            <person name="Vollmers J."/>
            <person name="Rivas-Marin E."/>
            <person name="Kohn T."/>
            <person name="Peeters S.H."/>
            <person name="Heuer A."/>
            <person name="Rast P."/>
            <person name="Oberbeckmann S."/>
            <person name="Bunk B."/>
            <person name="Jeske O."/>
            <person name="Meyerdierks A."/>
            <person name="Storesund J.E."/>
            <person name="Kallscheuer N."/>
            <person name="Luecker S."/>
            <person name="Lage O.M."/>
            <person name="Pohl T."/>
            <person name="Merkel B.J."/>
            <person name="Hornburger P."/>
            <person name="Mueller R.-W."/>
            <person name="Bruemmer F."/>
            <person name="Labrenz M."/>
            <person name="Spormann A.M."/>
            <person name="Op den Camp H."/>
            <person name="Overmann J."/>
            <person name="Amann R."/>
            <person name="Jetten M.S.M."/>
            <person name="Mascher T."/>
            <person name="Medema M.H."/>
            <person name="Devos D.P."/>
            <person name="Kaster A.-K."/>
            <person name="Ovreas L."/>
            <person name="Rohde M."/>
            <person name="Galperin M.Y."/>
            <person name="Jogler C."/>
        </authorList>
    </citation>
    <scope>NUCLEOTIDE SEQUENCE [LARGE SCALE GENOMIC DNA]</scope>
    <source>
        <strain evidence="3 4">Spa11</strain>
    </source>
</reference>
<dbReference type="InterPro" id="IPR036526">
    <property type="entry name" value="C-N_Hydrolase_sf"/>
</dbReference>
<dbReference type="EMBL" id="CP036349">
    <property type="protein sequence ID" value="QDV74779.1"/>
    <property type="molecule type" value="Genomic_DNA"/>
</dbReference>
<keyword evidence="1 3" id="KW-0378">Hydrolase</keyword>
<protein>
    <submittedName>
        <fullName evidence="3">N-carbamoyl-D-amino acid hydrolase</fullName>
        <ecNumber evidence="3">3.5.1.77</ecNumber>
    </submittedName>
</protein>
<dbReference type="PANTHER" id="PTHR43674:SF2">
    <property type="entry name" value="BETA-UREIDOPROPIONASE"/>
    <property type="match status" value="1"/>
</dbReference>
<evidence type="ECO:0000313" key="4">
    <source>
        <dbReference type="Proteomes" id="UP000316426"/>
    </source>
</evidence>
<dbReference type="AlphaFoldDB" id="A0A518KAG0"/>
<name>A0A518KAG0_9BACT</name>
<gene>
    <name evidence="3" type="ORF">Spa11_29870</name>
</gene>
<dbReference type="PANTHER" id="PTHR43674">
    <property type="entry name" value="NITRILASE C965.09-RELATED"/>
    <property type="match status" value="1"/>
</dbReference>
<evidence type="ECO:0000313" key="3">
    <source>
        <dbReference type="EMBL" id="QDV74779.1"/>
    </source>
</evidence>
<feature type="domain" description="CN hydrolase" evidence="2">
    <location>
        <begin position="7"/>
        <end position="256"/>
    </location>
</feature>
<dbReference type="SUPFAM" id="SSF56317">
    <property type="entry name" value="Carbon-nitrogen hydrolase"/>
    <property type="match status" value="1"/>
</dbReference>
<dbReference type="FunFam" id="3.60.110.10:FF:000010">
    <property type="entry name" value="Carbon-nitrogen hydrolase"/>
    <property type="match status" value="1"/>
</dbReference>
<dbReference type="Gene3D" id="3.60.110.10">
    <property type="entry name" value="Carbon-nitrogen hydrolase"/>
    <property type="match status" value="1"/>
</dbReference>
<dbReference type="GO" id="GO:0033388">
    <property type="term" value="P:putrescine biosynthetic process from arginine"/>
    <property type="evidence" value="ECO:0007669"/>
    <property type="project" value="TreeGrafter"/>
</dbReference>
<organism evidence="3 4">
    <name type="scientific">Botrimarina mediterranea</name>
    <dbReference type="NCBI Taxonomy" id="2528022"/>
    <lineage>
        <taxon>Bacteria</taxon>
        <taxon>Pseudomonadati</taxon>
        <taxon>Planctomycetota</taxon>
        <taxon>Planctomycetia</taxon>
        <taxon>Pirellulales</taxon>
        <taxon>Lacipirellulaceae</taxon>
        <taxon>Botrimarina</taxon>
    </lineage>
</organism>
<dbReference type="EC" id="3.5.1.77" evidence="3"/>
<dbReference type="GO" id="GO:0047417">
    <property type="term" value="F:N-carbamoyl-D-amino acid hydrolase activity"/>
    <property type="evidence" value="ECO:0007669"/>
    <property type="project" value="UniProtKB-EC"/>
</dbReference>
<proteinExistence type="predicted"/>
<accession>A0A518KAG0</accession>
<dbReference type="InterPro" id="IPR003010">
    <property type="entry name" value="C-N_Hydrolase"/>
</dbReference>
<dbReference type="GO" id="GO:0050126">
    <property type="term" value="F:N-carbamoylputrescine amidase activity"/>
    <property type="evidence" value="ECO:0007669"/>
    <property type="project" value="TreeGrafter"/>
</dbReference>
<dbReference type="CDD" id="cd07573">
    <property type="entry name" value="CPA"/>
    <property type="match status" value="1"/>
</dbReference>
<dbReference type="InterPro" id="IPR050345">
    <property type="entry name" value="Aliph_Amidase/BUP"/>
</dbReference>
<dbReference type="PROSITE" id="PS50263">
    <property type="entry name" value="CN_HYDROLASE"/>
    <property type="match status" value="1"/>
</dbReference>
<dbReference type="RefSeq" id="WP_145113484.1">
    <property type="nucleotide sequence ID" value="NZ_CP036349.1"/>
</dbReference>
<dbReference type="KEGG" id="bmei:Spa11_29870"/>
<sequence>MKPDSTVRVALVQMACSGSRESVRDRAEAYVRQAADDGAQVVCLQELFDAAYFPQEVAVERYALAEPLPSPTTERFGALAAELGVVLIVPIFEEAQPGVYFNSVVVFDADGVDLGKYRKTHIPDGPQYLEKYYFTPGDLGYKTFATRFGKIGVAICWDEWFPEVARIMALQGAQVLFYPSAIGTEPDRPGYSSAEAWRTVIRSHGICSGVFVAAVNRVGTEEAMTFYGESFVSDPFGEIIAQADGTEQVLIADLPLGRVRESRELLHFLRDRRIDTYKPLLKRTIEEA</sequence>
<keyword evidence="4" id="KW-1185">Reference proteome</keyword>
<evidence type="ECO:0000259" key="2">
    <source>
        <dbReference type="PROSITE" id="PS50263"/>
    </source>
</evidence>
<dbReference type="Pfam" id="PF00795">
    <property type="entry name" value="CN_hydrolase"/>
    <property type="match status" value="1"/>
</dbReference>
<dbReference type="Proteomes" id="UP000316426">
    <property type="component" value="Chromosome"/>
</dbReference>